<reference evidence="3 4" key="1">
    <citation type="journal article" date="2018" name="Nat. Ecol. Evol.">
        <title>Pezizomycetes genomes reveal the molecular basis of ectomycorrhizal truffle lifestyle.</title>
        <authorList>
            <person name="Murat C."/>
            <person name="Payen T."/>
            <person name="Noel B."/>
            <person name="Kuo A."/>
            <person name="Morin E."/>
            <person name="Chen J."/>
            <person name="Kohler A."/>
            <person name="Krizsan K."/>
            <person name="Balestrini R."/>
            <person name="Da Silva C."/>
            <person name="Montanini B."/>
            <person name="Hainaut M."/>
            <person name="Levati E."/>
            <person name="Barry K.W."/>
            <person name="Belfiori B."/>
            <person name="Cichocki N."/>
            <person name="Clum A."/>
            <person name="Dockter R.B."/>
            <person name="Fauchery L."/>
            <person name="Guy J."/>
            <person name="Iotti M."/>
            <person name="Le Tacon F."/>
            <person name="Lindquist E.A."/>
            <person name="Lipzen A."/>
            <person name="Malagnac F."/>
            <person name="Mello A."/>
            <person name="Molinier V."/>
            <person name="Miyauchi S."/>
            <person name="Poulain J."/>
            <person name="Riccioni C."/>
            <person name="Rubini A."/>
            <person name="Sitrit Y."/>
            <person name="Splivallo R."/>
            <person name="Traeger S."/>
            <person name="Wang M."/>
            <person name="Zifcakova L."/>
            <person name="Wipf D."/>
            <person name="Zambonelli A."/>
            <person name="Paolocci F."/>
            <person name="Nowrousian M."/>
            <person name="Ottonello S."/>
            <person name="Baldrian P."/>
            <person name="Spatafora J.W."/>
            <person name="Henrissat B."/>
            <person name="Nagy L.G."/>
            <person name="Aury J.M."/>
            <person name="Wincker P."/>
            <person name="Grigoriev I.V."/>
            <person name="Bonfante P."/>
            <person name="Martin F.M."/>
        </authorList>
    </citation>
    <scope>NUCLEOTIDE SEQUENCE [LARGE SCALE GENOMIC DNA]</scope>
    <source>
        <strain evidence="3 4">ATCC MYA-4762</strain>
    </source>
</reference>
<evidence type="ECO:0000313" key="3">
    <source>
        <dbReference type="EMBL" id="RPB20932.1"/>
    </source>
</evidence>
<keyword evidence="2" id="KW-1133">Transmembrane helix</keyword>
<sequence length="548" mass="62150">MTTKWTSFLTPPGLQVAESGSEAGRESAKALRKKEKRDKKKRQRDELLEKYPPGSTYKARQTPFTKALLAMVPGNHYAYEEPRFKNPSVLELLKIRLVENAEIEKVVQSPLPSLEKGDPEVHSFLTGAPIKSKGDVAMQGLQLPSLWKQCLSELKYYVDRDLLLELAVNGEEREPLIKSRDKPSRRSKSTEYPLKPIGSLAGANRPLAISFLRAICHEFEDCLAFEDLRYAWSITMYGHRRIRIGPNNEDRIKVHMREDLCWRATKNSLPGVSPREWTSKKRGLGPLFAVITRDWDEFVDVKRSALADLKTLLTILQDRRREAAYTIYDDITSRDTQYFSYIVSVTAKQAPCVSINTLSASGRYLAYMERGDPPPRREELVYSKGRVLSLVETAGRVEFARIMMGLLGRACTRKKVREKEELELEPEEIQVSAPAAAMATGKAWDKAKKKSRSPYFFGRGMGSFGSGKMRKRRILGSGAFPVPSSNLFFLVYIFLFLTICRCSGLRIRPVVPLGWFVQSIIPNSHNIDNPQGKVVPKVTDWINTLEVN</sequence>
<dbReference type="AlphaFoldDB" id="A0A3N4LHL2"/>
<evidence type="ECO:0000313" key="4">
    <source>
        <dbReference type="Proteomes" id="UP000267821"/>
    </source>
</evidence>
<dbReference type="OrthoDB" id="5332993at2759"/>
<name>A0A3N4LHL2_9PEZI</name>
<evidence type="ECO:0000256" key="2">
    <source>
        <dbReference type="SAM" id="Phobius"/>
    </source>
</evidence>
<keyword evidence="4" id="KW-1185">Reference proteome</keyword>
<accession>A0A3N4LHL2</accession>
<protein>
    <submittedName>
        <fullName evidence="3">Uncharacterized protein</fullName>
    </submittedName>
</protein>
<proteinExistence type="predicted"/>
<feature type="transmembrane region" description="Helical" evidence="2">
    <location>
        <begin position="478"/>
        <end position="499"/>
    </location>
</feature>
<evidence type="ECO:0000256" key="1">
    <source>
        <dbReference type="SAM" id="MobiDB-lite"/>
    </source>
</evidence>
<dbReference type="Proteomes" id="UP000267821">
    <property type="component" value="Unassembled WGS sequence"/>
</dbReference>
<keyword evidence="2" id="KW-0812">Transmembrane</keyword>
<keyword evidence="2" id="KW-0472">Membrane</keyword>
<feature type="region of interest" description="Disordered" evidence="1">
    <location>
        <begin position="1"/>
        <end position="58"/>
    </location>
</feature>
<feature type="compositionally biased region" description="Basic residues" evidence="1">
    <location>
        <begin position="30"/>
        <end position="42"/>
    </location>
</feature>
<dbReference type="EMBL" id="ML121566">
    <property type="protein sequence ID" value="RPB20932.1"/>
    <property type="molecule type" value="Genomic_DNA"/>
</dbReference>
<organism evidence="3 4">
    <name type="scientific">Terfezia boudieri ATCC MYA-4762</name>
    <dbReference type="NCBI Taxonomy" id="1051890"/>
    <lineage>
        <taxon>Eukaryota</taxon>
        <taxon>Fungi</taxon>
        <taxon>Dikarya</taxon>
        <taxon>Ascomycota</taxon>
        <taxon>Pezizomycotina</taxon>
        <taxon>Pezizomycetes</taxon>
        <taxon>Pezizales</taxon>
        <taxon>Pezizaceae</taxon>
        <taxon>Terfezia</taxon>
    </lineage>
</organism>
<dbReference type="InParanoid" id="A0A3N4LHL2"/>
<gene>
    <name evidence="3" type="ORF">L211DRAFT_490436</name>
</gene>